<keyword evidence="2" id="KW-0805">Transcription regulation</keyword>
<dbReference type="InterPro" id="IPR013324">
    <property type="entry name" value="RNA_pol_sigma_r3/r4-like"/>
</dbReference>
<dbReference type="PANTHER" id="PTHR43133">
    <property type="entry name" value="RNA POLYMERASE ECF-TYPE SIGMA FACTO"/>
    <property type="match status" value="1"/>
</dbReference>
<dbReference type="GO" id="GO:0006352">
    <property type="term" value="P:DNA-templated transcription initiation"/>
    <property type="evidence" value="ECO:0007669"/>
    <property type="project" value="InterPro"/>
</dbReference>
<evidence type="ECO:0000256" key="2">
    <source>
        <dbReference type="ARBA" id="ARBA00023015"/>
    </source>
</evidence>
<name>A0A7T4E0N5_9BURK</name>
<evidence type="ECO:0000259" key="6">
    <source>
        <dbReference type="Pfam" id="PF08281"/>
    </source>
</evidence>
<dbReference type="InterPro" id="IPR007627">
    <property type="entry name" value="RNA_pol_sigma70_r2"/>
</dbReference>
<dbReference type="Gene3D" id="1.10.1740.10">
    <property type="match status" value="1"/>
</dbReference>
<proteinExistence type="inferred from homology"/>
<dbReference type="InterPro" id="IPR013325">
    <property type="entry name" value="RNA_pol_sigma_r2"/>
</dbReference>
<sequence>MIIISIPIENRATPRPSLLECIVPNQVSRSEFESLYCHHHGWLQSWLHRRLGSAADAADLAHDAFLRLIQVPRRFGSAPEARSYLRSMANGMCVDLWRRRNIEQAWLDTLAAQPEAVAPSAEHQAIVLEALREIDAMLRTLPPKVGRAFVMAVAGDMTHKEVARELNVSTRTITTYVAQAMLHCLQLEARLVVTPRPASQPRGPGSEEEAGC</sequence>
<dbReference type="SUPFAM" id="SSF88946">
    <property type="entry name" value="Sigma2 domain of RNA polymerase sigma factors"/>
    <property type="match status" value="1"/>
</dbReference>
<dbReference type="InterPro" id="IPR039425">
    <property type="entry name" value="RNA_pol_sigma-70-like"/>
</dbReference>
<dbReference type="InterPro" id="IPR014284">
    <property type="entry name" value="RNA_pol_sigma-70_dom"/>
</dbReference>
<dbReference type="GO" id="GO:0016987">
    <property type="term" value="F:sigma factor activity"/>
    <property type="evidence" value="ECO:0007669"/>
    <property type="project" value="UniProtKB-KW"/>
</dbReference>
<dbReference type="InterPro" id="IPR036388">
    <property type="entry name" value="WH-like_DNA-bd_sf"/>
</dbReference>
<dbReference type="NCBIfam" id="TIGR02937">
    <property type="entry name" value="sigma70-ECF"/>
    <property type="match status" value="1"/>
</dbReference>
<reference evidence="7 8" key="1">
    <citation type="submission" date="2020-12" db="EMBL/GenBank/DDBJ databases">
        <title>FDA dAtabase for Regulatory Grade micrObial Sequences (FDA-ARGOS): Supporting development and validation of Infectious Disease Dx tests.</title>
        <authorList>
            <person name="Sproer C."/>
            <person name="Gronow S."/>
            <person name="Severitt S."/>
            <person name="Schroder I."/>
            <person name="Tallon L."/>
            <person name="Sadzewicz L."/>
            <person name="Zhao X."/>
            <person name="Boylan J."/>
            <person name="Ott S."/>
            <person name="Bowen H."/>
            <person name="Vavikolanu K."/>
            <person name="Mehta A."/>
            <person name="Aluvathingal J."/>
            <person name="Nadendla S."/>
            <person name="Lowell S."/>
            <person name="Myers T."/>
            <person name="Yan Y."/>
            <person name="Sichtig H."/>
        </authorList>
    </citation>
    <scope>NUCLEOTIDE SEQUENCE [LARGE SCALE GENOMIC DNA]</scope>
    <source>
        <strain evidence="7 8">FDAARGOS_1050</strain>
    </source>
</reference>
<dbReference type="Gene3D" id="1.10.10.10">
    <property type="entry name" value="Winged helix-like DNA-binding domain superfamily/Winged helix DNA-binding domain"/>
    <property type="match status" value="1"/>
</dbReference>
<dbReference type="Pfam" id="PF08281">
    <property type="entry name" value="Sigma70_r4_2"/>
    <property type="match status" value="1"/>
</dbReference>
<evidence type="ECO:0000313" key="7">
    <source>
        <dbReference type="EMBL" id="QQB32588.1"/>
    </source>
</evidence>
<feature type="domain" description="RNA polymerase sigma factor 70 region 4 type 2" evidence="6">
    <location>
        <begin position="132"/>
        <end position="184"/>
    </location>
</feature>
<dbReference type="Proteomes" id="UP000595231">
    <property type="component" value="Chromosome"/>
</dbReference>
<dbReference type="PANTHER" id="PTHR43133:SF63">
    <property type="entry name" value="RNA POLYMERASE SIGMA FACTOR FECI-RELATED"/>
    <property type="match status" value="1"/>
</dbReference>
<dbReference type="Pfam" id="PF04542">
    <property type="entry name" value="Sigma70_r2"/>
    <property type="match status" value="1"/>
</dbReference>
<protein>
    <submittedName>
        <fullName evidence="7">Sigma-70 family RNA polymerase sigma factor</fullName>
    </submittedName>
</protein>
<dbReference type="GO" id="GO:0003677">
    <property type="term" value="F:DNA binding"/>
    <property type="evidence" value="ECO:0007669"/>
    <property type="project" value="InterPro"/>
</dbReference>
<keyword evidence="4" id="KW-0804">Transcription</keyword>
<evidence type="ECO:0000256" key="1">
    <source>
        <dbReference type="ARBA" id="ARBA00010641"/>
    </source>
</evidence>
<dbReference type="SUPFAM" id="SSF88659">
    <property type="entry name" value="Sigma3 and sigma4 domains of RNA polymerase sigma factors"/>
    <property type="match status" value="1"/>
</dbReference>
<gene>
    <name evidence="7" type="ORF">I6I07_18120</name>
</gene>
<accession>A0A7T4E0N5</accession>
<organism evidence="7 8">
    <name type="scientific">Achromobacter deleyi</name>
    <dbReference type="NCBI Taxonomy" id="1353891"/>
    <lineage>
        <taxon>Bacteria</taxon>
        <taxon>Pseudomonadati</taxon>
        <taxon>Pseudomonadota</taxon>
        <taxon>Betaproteobacteria</taxon>
        <taxon>Burkholderiales</taxon>
        <taxon>Alcaligenaceae</taxon>
        <taxon>Achromobacter</taxon>
    </lineage>
</organism>
<keyword evidence="3" id="KW-0731">Sigma factor</keyword>
<evidence type="ECO:0000256" key="3">
    <source>
        <dbReference type="ARBA" id="ARBA00023082"/>
    </source>
</evidence>
<evidence type="ECO:0000256" key="4">
    <source>
        <dbReference type="ARBA" id="ARBA00023163"/>
    </source>
</evidence>
<comment type="similarity">
    <text evidence="1">Belongs to the sigma-70 factor family. ECF subfamily.</text>
</comment>
<dbReference type="InterPro" id="IPR013249">
    <property type="entry name" value="RNA_pol_sigma70_r4_t2"/>
</dbReference>
<feature type="domain" description="RNA polymerase sigma-70 region 2" evidence="5">
    <location>
        <begin position="35"/>
        <end position="101"/>
    </location>
</feature>
<dbReference type="EMBL" id="CP065997">
    <property type="protein sequence ID" value="QQB32588.1"/>
    <property type="molecule type" value="Genomic_DNA"/>
</dbReference>
<evidence type="ECO:0000313" key="8">
    <source>
        <dbReference type="Proteomes" id="UP000595231"/>
    </source>
</evidence>
<dbReference type="AlphaFoldDB" id="A0A7T4E0N5"/>
<evidence type="ECO:0000259" key="5">
    <source>
        <dbReference type="Pfam" id="PF04542"/>
    </source>
</evidence>